<dbReference type="AlphaFoldDB" id="A0A4Y7PV38"/>
<dbReference type="EMBL" id="ML170207">
    <property type="protein sequence ID" value="TDL18449.1"/>
    <property type="molecule type" value="Genomic_DNA"/>
</dbReference>
<organism evidence="2 3">
    <name type="scientific">Rickenella mellea</name>
    <dbReference type="NCBI Taxonomy" id="50990"/>
    <lineage>
        <taxon>Eukaryota</taxon>
        <taxon>Fungi</taxon>
        <taxon>Dikarya</taxon>
        <taxon>Basidiomycota</taxon>
        <taxon>Agaricomycotina</taxon>
        <taxon>Agaricomycetes</taxon>
        <taxon>Hymenochaetales</taxon>
        <taxon>Rickenellaceae</taxon>
        <taxon>Rickenella</taxon>
    </lineage>
</organism>
<protein>
    <submittedName>
        <fullName evidence="2">Uncharacterized protein</fullName>
    </submittedName>
</protein>
<proteinExistence type="predicted"/>
<feature type="compositionally biased region" description="Basic and acidic residues" evidence="1">
    <location>
        <begin position="21"/>
        <end position="33"/>
    </location>
</feature>
<evidence type="ECO:0000313" key="3">
    <source>
        <dbReference type="Proteomes" id="UP000294933"/>
    </source>
</evidence>
<reference evidence="2 3" key="1">
    <citation type="submission" date="2018-06" db="EMBL/GenBank/DDBJ databases">
        <title>A transcriptomic atlas of mushroom development highlights an independent origin of complex multicellularity.</title>
        <authorList>
            <consortium name="DOE Joint Genome Institute"/>
            <person name="Krizsan K."/>
            <person name="Almasi E."/>
            <person name="Merenyi Z."/>
            <person name="Sahu N."/>
            <person name="Viragh M."/>
            <person name="Koszo T."/>
            <person name="Mondo S."/>
            <person name="Kiss B."/>
            <person name="Balint B."/>
            <person name="Kues U."/>
            <person name="Barry K."/>
            <person name="Hegedus J.C."/>
            <person name="Henrissat B."/>
            <person name="Johnson J."/>
            <person name="Lipzen A."/>
            <person name="Ohm R."/>
            <person name="Nagy I."/>
            <person name="Pangilinan J."/>
            <person name="Yan J."/>
            <person name="Xiong Y."/>
            <person name="Grigoriev I.V."/>
            <person name="Hibbett D.S."/>
            <person name="Nagy L.G."/>
        </authorList>
    </citation>
    <scope>NUCLEOTIDE SEQUENCE [LARGE SCALE GENOMIC DNA]</scope>
    <source>
        <strain evidence="2 3">SZMC22713</strain>
    </source>
</reference>
<keyword evidence="3" id="KW-1185">Reference proteome</keyword>
<sequence>MSRVFISPSTTTSSASRRHPRPFDHPQHRENIPKDVGYQNLQFSWPFRAWMDGIEGGDHREDSSEDTMALATSPLSECAIVAKVPKCQSVKVPKLHSTKAVQSTNSSHV</sequence>
<accession>A0A4Y7PV38</accession>
<feature type="region of interest" description="Disordered" evidence="1">
    <location>
        <begin position="1"/>
        <end position="35"/>
    </location>
</feature>
<dbReference type="VEuPathDB" id="FungiDB:BD410DRAFT_806474"/>
<evidence type="ECO:0000313" key="2">
    <source>
        <dbReference type="EMBL" id="TDL18449.1"/>
    </source>
</evidence>
<evidence type="ECO:0000256" key="1">
    <source>
        <dbReference type="SAM" id="MobiDB-lite"/>
    </source>
</evidence>
<gene>
    <name evidence="2" type="ORF">BD410DRAFT_806474</name>
</gene>
<dbReference type="Proteomes" id="UP000294933">
    <property type="component" value="Unassembled WGS sequence"/>
</dbReference>
<name>A0A4Y7PV38_9AGAM</name>